<organism evidence="2 3">
    <name type="scientific">Naja naja</name>
    <name type="common">Indian cobra</name>
    <dbReference type="NCBI Taxonomy" id="35670"/>
    <lineage>
        <taxon>Eukaryota</taxon>
        <taxon>Metazoa</taxon>
        <taxon>Chordata</taxon>
        <taxon>Craniata</taxon>
        <taxon>Vertebrata</taxon>
        <taxon>Euteleostomi</taxon>
        <taxon>Lepidosauria</taxon>
        <taxon>Squamata</taxon>
        <taxon>Bifurcata</taxon>
        <taxon>Unidentata</taxon>
        <taxon>Episquamata</taxon>
        <taxon>Toxicofera</taxon>
        <taxon>Serpentes</taxon>
        <taxon>Colubroidea</taxon>
        <taxon>Elapidae</taxon>
        <taxon>Elapinae</taxon>
        <taxon>Naja</taxon>
    </lineage>
</organism>
<sequence length="107" mass="11675">MVPGSWENLDGEELRRGRRAPNNQATPPPFDLHTRELPEAKLQVSPATSKWRKVPPCVEAEGGCSAPAPSGHLHQPTCAARPLLLQQHHYLILAGEGCAAFCRFTLS</sequence>
<dbReference type="AlphaFoldDB" id="A0A8C6XD14"/>
<evidence type="ECO:0000256" key="1">
    <source>
        <dbReference type="SAM" id="MobiDB-lite"/>
    </source>
</evidence>
<protein>
    <submittedName>
        <fullName evidence="2">Uncharacterized protein</fullName>
    </submittedName>
</protein>
<accession>A0A8C6XD14</accession>
<proteinExistence type="predicted"/>
<keyword evidence="3" id="KW-1185">Reference proteome</keyword>
<reference evidence="2" key="2">
    <citation type="submission" date="2025-09" db="UniProtKB">
        <authorList>
            <consortium name="Ensembl"/>
        </authorList>
    </citation>
    <scope>IDENTIFICATION</scope>
</reference>
<evidence type="ECO:0000313" key="2">
    <source>
        <dbReference type="Ensembl" id="ENSNNAP00000012114.1"/>
    </source>
</evidence>
<dbReference type="Ensembl" id="ENSNNAT00000012674.1">
    <property type="protein sequence ID" value="ENSNNAP00000012114.1"/>
    <property type="gene ID" value="ENSNNAG00000008148.1"/>
</dbReference>
<reference evidence="2" key="1">
    <citation type="submission" date="2025-08" db="UniProtKB">
        <authorList>
            <consortium name="Ensembl"/>
        </authorList>
    </citation>
    <scope>IDENTIFICATION</scope>
</reference>
<dbReference type="Proteomes" id="UP000694559">
    <property type="component" value="Unplaced"/>
</dbReference>
<name>A0A8C6XD14_NAJNA</name>
<evidence type="ECO:0000313" key="3">
    <source>
        <dbReference type="Proteomes" id="UP000694559"/>
    </source>
</evidence>
<feature type="region of interest" description="Disordered" evidence="1">
    <location>
        <begin position="1"/>
        <end position="35"/>
    </location>
</feature>